<keyword evidence="2" id="KW-0808">Transferase</keyword>
<dbReference type="Gene3D" id="3.40.50.880">
    <property type="match status" value="1"/>
</dbReference>
<dbReference type="eggNOG" id="ENOG502S3AM">
    <property type="taxonomic scope" value="Eukaryota"/>
</dbReference>
<dbReference type="GO" id="GO:0016740">
    <property type="term" value="F:transferase activity"/>
    <property type="evidence" value="ECO:0007669"/>
    <property type="project" value="UniProtKB-KW"/>
</dbReference>
<evidence type="ECO:0000313" key="2">
    <source>
        <dbReference type="EMBL" id="EJD35127.1"/>
    </source>
</evidence>
<dbReference type="InParanoid" id="J0D7L7"/>
<dbReference type="OrthoDB" id="543156at2759"/>
<protein>
    <submittedName>
        <fullName evidence="2">Class I glutamine amidotransferase-like protein</fullName>
    </submittedName>
</protein>
<dbReference type="EMBL" id="JH687903">
    <property type="protein sequence ID" value="EJD35127.1"/>
    <property type="molecule type" value="Genomic_DNA"/>
</dbReference>
<organism evidence="2 3">
    <name type="scientific">Auricularia subglabra (strain TFB-10046 / SS5)</name>
    <name type="common">White-rot fungus</name>
    <name type="synonym">Auricularia delicata (strain TFB10046)</name>
    <dbReference type="NCBI Taxonomy" id="717982"/>
    <lineage>
        <taxon>Eukaryota</taxon>
        <taxon>Fungi</taxon>
        <taxon>Dikarya</taxon>
        <taxon>Basidiomycota</taxon>
        <taxon>Agaricomycotina</taxon>
        <taxon>Agaricomycetes</taxon>
        <taxon>Auriculariales</taxon>
        <taxon>Auriculariaceae</taxon>
        <taxon>Auricularia</taxon>
    </lineage>
</organism>
<reference evidence="3" key="1">
    <citation type="journal article" date="2012" name="Science">
        <title>The Paleozoic origin of enzymatic lignin decomposition reconstructed from 31 fungal genomes.</title>
        <authorList>
            <person name="Floudas D."/>
            <person name="Binder M."/>
            <person name="Riley R."/>
            <person name="Barry K."/>
            <person name="Blanchette R.A."/>
            <person name="Henrissat B."/>
            <person name="Martinez A.T."/>
            <person name="Otillar R."/>
            <person name="Spatafora J.W."/>
            <person name="Yadav J.S."/>
            <person name="Aerts A."/>
            <person name="Benoit I."/>
            <person name="Boyd A."/>
            <person name="Carlson A."/>
            <person name="Copeland A."/>
            <person name="Coutinho P.M."/>
            <person name="de Vries R.P."/>
            <person name="Ferreira P."/>
            <person name="Findley K."/>
            <person name="Foster B."/>
            <person name="Gaskell J."/>
            <person name="Glotzer D."/>
            <person name="Gorecki P."/>
            <person name="Heitman J."/>
            <person name="Hesse C."/>
            <person name="Hori C."/>
            <person name="Igarashi K."/>
            <person name="Jurgens J.A."/>
            <person name="Kallen N."/>
            <person name="Kersten P."/>
            <person name="Kohler A."/>
            <person name="Kuees U."/>
            <person name="Kumar T.K.A."/>
            <person name="Kuo A."/>
            <person name="LaButti K."/>
            <person name="Larrondo L.F."/>
            <person name="Lindquist E."/>
            <person name="Ling A."/>
            <person name="Lombard V."/>
            <person name="Lucas S."/>
            <person name="Lundell T."/>
            <person name="Martin R."/>
            <person name="McLaughlin D.J."/>
            <person name="Morgenstern I."/>
            <person name="Morin E."/>
            <person name="Murat C."/>
            <person name="Nagy L.G."/>
            <person name="Nolan M."/>
            <person name="Ohm R.A."/>
            <person name="Patyshakuliyeva A."/>
            <person name="Rokas A."/>
            <person name="Ruiz-Duenas F.J."/>
            <person name="Sabat G."/>
            <person name="Salamov A."/>
            <person name="Samejima M."/>
            <person name="Schmutz J."/>
            <person name="Slot J.C."/>
            <person name="St John F."/>
            <person name="Stenlid J."/>
            <person name="Sun H."/>
            <person name="Sun S."/>
            <person name="Syed K."/>
            <person name="Tsang A."/>
            <person name="Wiebenga A."/>
            <person name="Young D."/>
            <person name="Pisabarro A."/>
            <person name="Eastwood D.C."/>
            <person name="Martin F."/>
            <person name="Cullen D."/>
            <person name="Grigoriev I.V."/>
            <person name="Hibbett D.S."/>
        </authorList>
    </citation>
    <scope>NUCLEOTIDE SEQUENCE [LARGE SCALE GENOMIC DNA]</scope>
    <source>
        <strain evidence="3">TFB10046</strain>
    </source>
</reference>
<keyword evidence="3" id="KW-1185">Reference proteome</keyword>
<dbReference type="Pfam" id="PF01965">
    <property type="entry name" value="DJ-1_PfpI"/>
    <property type="match status" value="1"/>
</dbReference>
<dbReference type="AlphaFoldDB" id="J0D7L7"/>
<accession>J0D7L7</accession>
<dbReference type="InterPro" id="IPR029062">
    <property type="entry name" value="Class_I_gatase-like"/>
</dbReference>
<gene>
    <name evidence="2" type="ORF">AURDEDRAFT_117450</name>
</gene>
<dbReference type="OMA" id="LRPLHYH"/>
<dbReference type="InterPro" id="IPR052158">
    <property type="entry name" value="INH-QAR"/>
</dbReference>
<dbReference type="CDD" id="cd03139">
    <property type="entry name" value="GATase1_PfpI_2"/>
    <property type="match status" value="1"/>
</dbReference>
<dbReference type="KEGG" id="adl:AURDEDRAFT_117450"/>
<keyword evidence="2" id="KW-0315">Glutamine amidotransferase</keyword>
<sequence>MSSQVLKVAICLYPGVQLLDFSGPLDLLGFLSAATPVFTTPPPPYLFSLTQLSTEDTVSASCGLVIKPGSTYARELAAGTQYDVLLVPGGMGSSPGKTPEVLIKFLQAQAPRVRYLLSVCSGSWILQQAGLLKGKRATTNKSLFNIITAGSKDEVQWVHKARWVEDGNVWTASGVAAGMDMTIAFITHLSGPTVAAYVTSGAEYSACEKDNDPFAEIWSDEAQRKIAESFAAALGAL</sequence>
<dbReference type="Proteomes" id="UP000006514">
    <property type="component" value="Unassembled WGS sequence"/>
</dbReference>
<dbReference type="PANTHER" id="PTHR43130:SF15">
    <property type="entry name" value="THIJ_PFPI FAMILY PROTEIN (AFU_ORTHOLOGUE AFUA_5G14240)"/>
    <property type="match status" value="1"/>
</dbReference>
<dbReference type="PANTHER" id="PTHR43130">
    <property type="entry name" value="ARAC-FAMILY TRANSCRIPTIONAL REGULATOR"/>
    <property type="match status" value="1"/>
</dbReference>
<feature type="domain" description="DJ-1/PfpI" evidence="1">
    <location>
        <begin position="7"/>
        <end position="186"/>
    </location>
</feature>
<proteinExistence type="predicted"/>
<dbReference type="SUPFAM" id="SSF52317">
    <property type="entry name" value="Class I glutamine amidotransferase-like"/>
    <property type="match status" value="1"/>
</dbReference>
<name>J0D7L7_AURST</name>
<evidence type="ECO:0000259" key="1">
    <source>
        <dbReference type="Pfam" id="PF01965"/>
    </source>
</evidence>
<evidence type="ECO:0000313" key="3">
    <source>
        <dbReference type="Proteomes" id="UP000006514"/>
    </source>
</evidence>
<dbReference type="InterPro" id="IPR002818">
    <property type="entry name" value="DJ-1/PfpI"/>
</dbReference>